<evidence type="ECO:0000313" key="2">
    <source>
        <dbReference type="Proteomes" id="UP001152888"/>
    </source>
</evidence>
<accession>A0A9P0NVB5</accession>
<evidence type="ECO:0000313" key="1">
    <source>
        <dbReference type="EMBL" id="CAH1955530.1"/>
    </source>
</evidence>
<organism evidence="1 2">
    <name type="scientific">Acanthoscelides obtectus</name>
    <name type="common">Bean weevil</name>
    <name type="synonym">Bruchus obtectus</name>
    <dbReference type="NCBI Taxonomy" id="200917"/>
    <lineage>
        <taxon>Eukaryota</taxon>
        <taxon>Metazoa</taxon>
        <taxon>Ecdysozoa</taxon>
        <taxon>Arthropoda</taxon>
        <taxon>Hexapoda</taxon>
        <taxon>Insecta</taxon>
        <taxon>Pterygota</taxon>
        <taxon>Neoptera</taxon>
        <taxon>Endopterygota</taxon>
        <taxon>Coleoptera</taxon>
        <taxon>Polyphaga</taxon>
        <taxon>Cucujiformia</taxon>
        <taxon>Chrysomeloidea</taxon>
        <taxon>Chrysomelidae</taxon>
        <taxon>Bruchinae</taxon>
        <taxon>Bruchini</taxon>
        <taxon>Acanthoscelides</taxon>
    </lineage>
</organism>
<protein>
    <submittedName>
        <fullName evidence="1">Uncharacterized protein</fullName>
    </submittedName>
</protein>
<gene>
    <name evidence="1" type="ORF">ACAOBT_LOCUS1098</name>
</gene>
<dbReference type="EMBL" id="CAKOFQ010006661">
    <property type="protein sequence ID" value="CAH1955530.1"/>
    <property type="molecule type" value="Genomic_DNA"/>
</dbReference>
<feature type="non-terminal residue" evidence="1">
    <location>
        <position position="34"/>
    </location>
</feature>
<comment type="caution">
    <text evidence="1">The sequence shown here is derived from an EMBL/GenBank/DDBJ whole genome shotgun (WGS) entry which is preliminary data.</text>
</comment>
<keyword evidence="2" id="KW-1185">Reference proteome</keyword>
<reference evidence="1" key="1">
    <citation type="submission" date="2022-03" db="EMBL/GenBank/DDBJ databases">
        <authorList>
            <person name="Sayadi A."/>
        </authorList>
    </citation>
    <scope>NUCLEOTIDE SEQUENCE</scope>
</reference>
<dbReference type="Proteomes" id="UP001152888">
    <property type="component" value="Unassembled WGS sequence"/>
</dbReference>
<name>A0A9P0NVB5_ACAOB</name>
<dbReference type="AlphaFoldDB" id="A0A9P0NVB5"/>
<sequence>MTLALKNDCHHRTIIFKWYREFQWGNFSLEGAES</sequence>
<dbReference type="OrthoDB" id="8189655at2759"/>
<proteinExistence type="predicted"/>